<proteinExistence type="predicted"/>
<keyword evidence="3" id="KW-1015">Disulfide bond</keyword>
<dbReference type="CDD" id="cd22593">
    <property type="entry name" value="Kunitz_conkunitzin"/>
    <property type="match status" value="1"/>
</dbReference>
<keyword evidence="1" id="KW-0646">Protease inhibitor</keyword>
<evidence type="ECO:0000256" key="2">
    <source>
        <dbReference type="ARBA" id="ARBA00022900"/>
    </source>
</evidence>
<dbReference type="PANTHER" id="PTHR10083:SF374">
    <property type="entry name" value="BPTI_KUNITZ INHIBITOR DOMAIN-CONTAINING PROTEIN"/>
    <property type="match status" value="1"/>
</dbReference>
<dbReference type="PANTHER" id="PTHR10083">
    <property type="entry name" value="KUNITZ-TYPE PROTEASE INHIBITOR-RELATED"/>
    <property type="match status" value="1"/>
</dbReference>
<dbReference type="GO" id="GO:0004867">
    <property type="term" value="F:serine-type endopeptidase inhibitor activity"/>
    <property type="evidence" value="ECO:0007669"/>
    <property type="project" value="UniProtKB-KW"/>
</dbReference>
<dbReference type="InterPro" id="IPR036880">
    <property type="entry name" value="Kunitz_BPTI_sf"/>
</dbReference>
<dbReference type="Gene3D" id="4.10.410.10">
    <property type="entry name" value="Pancreatic trypsin inhibitor Kunitz domain"/>
    <property type="match status" value="1"/>
</dbReference>
<reference evidence="6" key="1">
    <citation type="submission" date="2022-11" db="UniProtKB">
        <authorList>
            <consortium name="WormBaseParasite"/>
        </authorList>
    </citation>
    <scope>IDENTIFICATION</scope>
</reference>
<dbReference type="InterPro" id="IPR002223">
    <property type="entry name" value="Kunitz_BPTI"/>
</dbReference>
<feature type="domain" description="BPTI/Kunitz inhibitor" evidence="4">
    <location>
        <begin position="94"/>
        <end position="181"/>
    </location>
</feature>
<protein>
    <submittedName>
        <fullName evidence="6">BPTI/Kunitz inhibitor domain-containing protein</fullName>
    </submittedName>
</protein>
<dbReference type="Pfam" id="PF00014">
    <property type="entry name" value="Kunitz_BPTI"/>
    <property type="match status" value="1"/>
</dbReference>
<sequence length="186" mass="20545">MFANQIVTMTQINMIRRALITNRVSQINMIRMTLITNRMTLSASIKFTQICPPAIFLLRRILLVVLPLLLPNDGSPVLPGPPIFEAISHYPSLCYLPPESGMCPPATNRTASRGSKPAEARASLTLVEDAADGDEDAQRHVPLLTRYYFDAVTAQCYPFGAQTCGGNENRFDTQAQCLAKCRIDTD</sequence>
<organism evidence="5 6">
    <name type="scientific">Globodera rostochiensis</name>
    <name type="common">Golden nematode worm</name>
    <name type="synonym">Heterodera rostochiensis</name>
    <dbReference type="NCBI Taxonomy" id="31243"/>
    <lineage>
        <taxon>Eukaryota</taxon>
        <taxon>Metazoa</taxon>
        <taxon>Ecdysozoa</taxon>
        <taxon>Nematoda</taxon>
        <taxon>Chromadorea</taxon>
        <taxon>Rhabditida</taxon>
        <taxon>Tylenchina</taxon>
        <taxon>Tylenchomorpha</taxon>
        <taxon>Tylenchoidea</taxon>
        <taxon>Heteroderidae</taxon>
        <taxon>Heteroderinae</taxon>
        <taxon>Globodera</taxon>
    </lineage>
</organism>
<evidence type="ECO:0000313" key="6">
    <source>
        <dbReference type="WBParaSite" id="Gr19_v10_g10036.t1"/>
    </source>
</evidence>
<evidence type="ECO:0000313" key="5">
    <source>
        <dbReference type="Proteomes" id="UP000887572"/>
    </source>
</evidence>
<dbReference type="InterPro" id="IPR050098">
    <property type="entry name" value="TFPI/VKTCI-like"/>
</dbReference>
<evidence type="ECO:0000256" key="1">
    <source>
        <dbReference type="ARBA" id="ARBA00022690"/>
    </source>
</evidence>
<dbReference type="SUPFAM" id="SSF57362">
    <property type="entry name" value="BPTI-like"/>
    <property type="match status" value="1"/>
</dbReference>
<dbReference type="PRINTS" id="PR00759">
    <property type="entry name" value="BASICPTASE"/>
</dbReference>
<accession>A0A914GP31</accession>
<evidence type="ECO:0000256" key="3">
    <source>
        <dbReference type="ARBA" id="ARBA00023157"/>
    </source>
</evidence>
<dbReference type="PROSITE" id="PS50279">
    <property type="entry name" value="BPTI_KUNITZ_2"/>
    <property type="match status" value="1"/>
</dbReference>
<keyword evidence="5" id="KW-1185">Reference proteome</keyword>
<evidence type="ECO:0000259" key="4">
    <source>
        <dbReference type="PROSITE" id="PS50279"/>
    </source>
</evidence>
<dbReference type="Proteomes" id="UP000887572">
    <property type="component" value="Unplaced"/>
</dbReference>
<dbReference type="GO" id="GO:0005615">
    <property type="term" value="C:extracellular space"/>
    <property type="evidence" value="ECO:0007669"/>
    <property type="project" value="TreeGrafter"/>
</dbReference>
<keyword evidence="2" id="KW-0722">Serine protease inhibitor</keyword>
<dbReference type="WBParaSite" id="Gr19_v10_g10036.t1">
    <property type="protein sequence ID" value="Gr19_v10_g10036.t1"/>
    <property type="gene ID" value="Gr19_v10_g10036"/>
</dbReference>
<name>A0A914GP31_GLORO</name>
<dbReference type="AlphaFoldDB" id="A0A914GP31"/>
<dbReference type="SMART" id="SM00131">
    <property type="entry name" value="KU"/>
    <property type="match status" value="1"/>
</dbReference>